<dbReference type="Pfam" id="PF25973">
    <property type="entry name" value="BSH_CzcB"/>
    <property type="match status" value="1"/>
</dbReference>
<accession>A0ABX8LK51</accession>
<dbReference type="Pfam" id="PF25893">
    <property type="entry name" value="HH_CzcB"/>
    <property type="match status" value="1"/>
</dbReference>
<keyword evidence="9" id="KW-1185">Reference proteome</keyword>
<dbReference type="Proteomes" id="UP000683559">
    <property type="component" value="Chromosome"/>
</dbReference>
<evidence type="ECO:0000313" key="8">
    <source>
        <dbReference type="EMBL" id="QXE91736.1"/>
    </source>
</evidence>
<organism evidence="8 9">
    <name type="scientific">Geomonas subterranea</name>
    <dbReference type="NCBI Taxonomy" id="2847989"/>
    <lineage>
        <taxon>Bacteria</taxon>
        <taxon>Pseudomonadati</taxon>
        <taxon>Thermodesulfobacteriota</taxon>
        <taxon>Desulfuromonadia</taxon>
        <taxon>Geobacterales</taxon>
        <taxon>Geobacteraceae</taxon>
        <taxon>Geomonas</taxon>
    </lineage>
</organism>
<dbReference type="NCBIfam" id="TIGR01730">
    <property type="entry name" value="RND_mfp"/>
    <property type="match status" value="1"/>
</dbReference>
<evidence type="ECO:0000259" key="5">
    <source>
        <dbReference type="Pfam" id="PF25954"/>
    </source>
</evidence>
<comment type="similarity">
    <text evidence="1">Belongs to the membrane fusion protein (MFP) (TC 8.A.1) family.</text>
</comment>
<feature type="domain" description="CzcB-like alpha-helical hairpin" evidence="4">
    <location>
        <begin position="152"/>
        <end position="210"/>
    </location>
</feature>
<dbReference type="RefSeq" id="WP_217288310.1">
    <property type="nucleotide sequence ID" value="NZ_CP077683.1"/>
</dbReference>
<feature type="region of interest" description="Disordered" evidence="3">
    <location>
        <begin position="31"/>
        <end position="70"/>
    </location>
</feature>
<evidence type="ECO:0000259" key="4">
    <source>
        <dbReference type="Pfam" id="PF25893"/>
    </source>
</evidence>
<dbReference type="InterPro" id="IPR058647">
    <property type="entry name" value="BSH_CzcB-like"/>
</dbReference>
<evidence type="ECO:0000259" key="6">
    <source>
        <dbReference type="Pfam" id="PF25973"/>
    </source>
</evidence>
<dbReference type="InterPro" id="IPR006143">
    <property type="entry name" value="RND_pump_MFP"/>
</dbReference>
<dbReference type="InterPro" id="IPR058792">
    <property type="entry name" value="Beta-barrel_RND_2"/>
</dbReference>
<evidence type="ECO:0000259" key="7">
    <source>
        <dbReference type="Pfam" id="PF25975"/>
    </source>
</evidence>
<evidence type="ECO:0000256" key="1">
    <source>
        <dbReference type="ARBA" id="ARBA00009477"/>
    </source>
</evidence>
<evidence type="ECO:0000256" key="2">
    <source>
        <dbReference type="ARBA" id="ARBA00022448"/>
    </source>
</evidence>
<dbReference type="PANTHER" id="PTHR30097:SF15">
    <property type="entry name" value="CATION EFFLUX SYSTEM PROTEIN CUSB"/>
    <property type="match status" value="1"/>
</dbReference>
<evidence type="ECO:0000313" key="9">
    <source>
        <dbReference type="Proteomes" id="UP000683559"/>
    </source>
</evidence>
<dbReference type="Pfam" id="PF25975">
    <property type="entry name" value="CzcB_C"/>
    <property type="match status" value="1"/>
</dbReference>
<dbReference type="EMBL" id="CP077683">
    <property type="protein sequence ID" value="QXE91736.1"/>
    <property type="molecule type" value="Genomic_DNA"/>
</dbReference>
<sequence>MNRKGIIIGLVLTIALGGGVAYRLINTPGSGGHAEHGEHAEAGHAEEKGGHAEEKGGHIGGREEEGHDEHGEKLVKMAVEVQKQNGVAVAPVKKSQMPGVISATGKVEANADRIAHVSPRISGKIVAVRASLGDSVGGGQVLATLDSVELGEAMSRYHQSKTRLALAQSNMERVKVLVDKKIAARKEILQAETDYKTAQTELHTDQERLSLYGVSAGDLKGDRKPLLPVRAPIGGVITEKHAIVGELSDPAKSLYTIADLSSVWVLVDIHEKDLAKVRRGQTATVAVSAFPETKFRGRVTYLADVVDQATRTIKARVEVANPGRKLKPEMFATVELATAAGASQVLAIPEEAVVELEGKKLIFVAEGDAAFEPRKVELGRASGGMVEVLSGLKEGERLAVKGGFVLKSELQKGEISGHDH</sequence>
<feature type="compositionally biased region" description="Basic and acidic residues" evidence="3">
    <location>
        <begin position="33"/>
        <end position="70"/>
    </location>
</feature>
<feature type="domain" description="CusB-like beta-barrel" evidence="5">
    <location>
        <begin position="262"/>
        <end position="339"/>
    </location>
</feature>
<protein>
    <submittedName>
        <fullName evidence="8">Efflux RND transporter periplasmic adaptor subunit</fullName>
    </submittedName>
</protein>
<dbReference type="InterPro" id="IPR058649">
    <property type="entry name" value="CzcB_C"/>
</dbReference>
<name>A0ABX8LK51_9BACT</name>
<evidence type="ECO:0000256" key="3">
    <source>
        <dbReference type="SAM" id="MobiDB-lite"/>
    </source>
</evidence>
<feature type="domain" description="CzcB-like C-terminal circularly permuted SH3-like" evidence="7">
    <location>
        <begin position="346"/>
        <end position="407"/>
    </location>
</feature>
<keyword evidence="2" id="KW-0813">Transport</keyword>
<dbReference type="InterPro" id="IPR058648">
    <property type="entry name" value="HH_CzcB-like"/>
</dbReference>
<gene>
    <name evidence="8" type="ORF">KP001_04125</name>
</gene>
<feature type="domain" description="CzcB-like barrel-sandwich hybrid" evidence="6">
    <location>
        <begin position="113"/>
        <end position="259"/>
    </location>
</feature>
<dbReference type="PANTHER" id="PTHR30097">
    <property type="entry name" value="CATION EFFLUX SYSTEM PROTEIN CUSB"/>
    <property type="match status" value="1"/>
</dbReference>
<reference evidence="8 9" key="1">
    <citation type="submission" date="2021-06" db="EMBL/GenBank/DDBJ databases">
        <title>Gemonas diversity in paddy soil.</title>
        <authorList>
            <person name="Liu G."/>
        </authorList>
    </citation>
    <scope>NUCLEOTIDE SEQUENCE [LARGE SCALE GENOMIC DNA]</scope>
    <source>
        <strain evidence="8 9">RG2</strain>
    </source>
</reference>
<dbReference type="Pfam" id="PF25954">
    <property type="entry name" value="Beta-barrel_RND_2"/>
    <property type="match status" value="1"/>
</dbReference>
<proteinExistence type="inferred from homology"/>
<dbReference type="InterPro" id="IPR051909">
    <property type="entry name" value="MFP_Cation_Efflux"/>
</dbReference>